<feature type="region of interest" description="Disordered" evidence="1">
    <location>
        <begin position="571"/>
        <end position="592"/>
    </location>
</feature>
<feature type="compositionally biased region" description="Low complexity" evidence="1">
    <location>
        <begin position="528"/>
        <end position="541"/>
    </location>
</feature>
<feature type="compositionally biased region" description="Low complexity" evidence="1">
    <location>
        <begin position="290"/>
        <end position="303"/>
    </location>
</feature>
<feature type="compositionally biased region" description="Polar residues" evidence="1">
    <location>
        <begin position="693"/>
        <end position="707"/>
    </location>
</feature>
<feature type="compositionally biased region" description="Basic and acidic residues" evidence="1">
    <location>
        <begin position="398"/>
        <end position="408"/>
    </location>
</feature>
<feature type="region of interest" description="Disordered" evidence="1">
    <location>
        <begin position="113"/>
        <end position="243"/>
    </location>
</feature>
<sequence length="823" mass="87819">MFGHPATSPYDAFFTSGLLSAARTHFPHSSSSTSPTSPDVPLSPRRGSLPDNYPLYSPINDDDADYDDENDDVFNFYDGDADDTMYFTLQPRAQPSAENLRSFLSLDLAESQSMRSASLRRKPSTSTARSNWSRSTLSRSQSKSTKAYSGFRFPETIPELPSRLQISGLPQPPHSAPIASSSRLPTTPIVQTASINPNRRPSNPNLRPRFSRDSLRTIPSPKPAPCITLPEPPKTASSRAGTPVSVHAPVATSALELGAAPTPAPVSVPASAASIVSTVSTSLVTPAAEAVASSSSPSPQAQSKMPVKTKAPPRLPSLQPIPLELNIRMSALFASPPKPKPAASRASVSVSSKPASLAKAPSTASSRFISPASRKPERKNRESVLTTRTVSTRARRWNRSEALARLEGRSPVSPRDGDAAVPSAPPPAAPSAAALTAAKLAMRISTTRNFMSMSDDEDESDEDIAEEEDSGGEMVFLRQVAEDSEEDADEDLDFDDGCSSSSSSSSGSASSYVSLDVNVPVDEAERQSSSTSGSGSGLSFPSSLSLRGLVGRMAGLNPFMEAEDVVLPVQTPPASQTPQAPQTPIEDGDADVDIDDNFRFPAPPRTTAAERRLSLALSFGRSSFDESLGQEEEDTLSVFDTLFLEAPRSAPLPPPPPPYSPFAQTASSLGHHALNKEKKEKKTHHLAVPLTLSGPSSHPSSRNTCSSALALPGLRRKRTKTRRGREHTAEDGLVSFIDFPDFNDPPASAPPAAPLRIGERSDSLPEEMRELRRQQRRARYERDEAAPKTGSNRSSKDGSSGGSGSGSKSSSWTWRSFIEVANV</sequence>
<keyword evidence="3" id="KW-1185">Reference proteome</keyword>
<feature type="compositionally biased region" description="Basic residues" evidence="1">
    <location>
        <begin position="714"/>
        <end position="725"/>
    </location>
</feature>
<dbReference type="AlphaFoldDB" id="A0A8H5B4L5"/>
<protein>
    <submittedName>
        <fullName evidence="2">Uncharacterized protein</fullName>
    </submittedName>
</protein>
<feature type="compositionally biased region" description="Low complexity" evidence="1">
    <location>
        <begin position="129"/>
        <end position="144"/>
    </location>
</feature>
<feature type="region of interest" description="Disordered" evidence="1">
    <location>
        <begin position="290"/>
        <end position="317"/>
    </location>
</feature>
<feature type="compositionally biased region" description="Acidic residues" evidence="1">
    <location>
        <begin position="454"/>
        <end position="471"/>
    </location>
</feature>
<feature type="compositionally biased region" description="Acidic residues" evidence="1">
    <location>
        <begin position="482"/>
        <end position="496"/>
    </location>
</feature>
<feature type="region of interest" description="Disordered" evidence="1">
    <location>
        <begin position="449"/>
        <end position="541"/>
    </location>
</feature>
<name>A0A8H5B4L5_9AGAR</name>
<reference evidence="2 3" key="1">
    <citation type="journal article" date="2020" name="ISME J.">
        <title>Uncovering the hidden diversity of litter-decomposition mechanisms in mushroom-forming fungi.</title>
        <authorList>
            <person name="Floudas D."/>
            <person name="Bentzer J."/>
            <person name="Ahren D."/>
            <person name="Johansson T."/>
            <person name="Persson P."/>
            <person name="Tunlid A."/>
        </authorList>
    </citation>
    <scope>NUCLEOTIDE SEQUENCE [LARGE SCALE GENOMIC DNA]</scope>
    <source>
        <strain evidence="2 3">CBS 101986</strain>
    </source>
</reference>
<proteinExistence type="predicted"/>
<organism evidence="2 3">
    <name type="scientific">Psilocybe cf. subviscida</name>
    <dbReference type="NCBI Taxonomy" id="2480587"/>
    <lineage>
        <taxon>Eukaryota</taxon>
        <taxon>Fungi</taxon>
        <taxon>Dikarya</taxon>
        <taxon>Basidiomycota</taxon>
        <taxon>Agaricomycotina</taxon>
        <taxon>Agaricomycetes</taxon>
        <taxon>Agaricomycetidae</taxon>
        <taxon>Agaricales</taxon>
        <taxon>Agaricineae</taxon>
        <taxon>Strophariaceae</taxon>
        <taxon>Psilocybe</taxon>
    </lineage>
</organism>
<gene>
    <name evidence="2" type="ORF">D9619_006366</name>
</gene>
<feature type="compositionally biased region" description="Polar residues" evidence="1">
    <location>
        <begin position="383"/>
        <end position="392"/>
    </location>
</feature>
<feature type="compositionally biased region" description="Low complexity" evidence="1">
    <location>
        <begin position="499"/>
        <end position="514"/>
    </location>
</feature>
<feature type="region of interest" description="Disordered" evidence="1">
    <location>
        <begin position="25"/>
        <end position="71"/>
    </location>
</feature>
<dbReference type="EMBL" id="JAACJJ010000042">
    <property type="protein sequence ID" value="KAF5316500.1"/>
    <property type="molecule type" value="Genomic_DNA"/>
</dbReference>
<feature type="compositionally biased region" description="Polar residues" evidence="1">
    <location>
        <begin position="178"/>
        <end position="195"/>
    </location>
</feature>
<feature type="region of interest" description="Disordered" evidence="1">
    <location>
        <begin position="689"/>
        <end position="811"/>
    </location>
</feature>
<evidence type="ECO:0000313" key="2">
    <source>
        <dbReference type="EMBL" id="KAF5316500.1"/>
    </source>
</evidence>
<feature type="compositionally biased region" description="Low complexity" evidence="1">
    <location>
        <begin position="336"/>
        <end position="366"/>
    </location>
</feature>
<feature type="compositionally biased region" description="Low complexity" evidence="1">
    <location>
        <begin position="571"/>
        <end position="584"/>
    </location>
</feature>
<feature type="region of interest" description="Disordered" evidence="1">
    <location>
        <begin position="336"/>
        <end position="432"/>
    </location>
</feature>
<feature type="compositionally biased region" description="Basic and acidic residues" evidence="1">
    <location>
        <begin position="757"/>
        <end position="786"/>
    </location>
</feature>
<evidence type="ECO:0000313" key="3">
    <source>
        <dbReference type="Proteomes" id="UP000567179"/>
    </source>
</evidence>
<dbReference type="Proteomes" id="UP000567179">
    <property type="component" value="Unassembled WGS sequence"/>
</dbReference>
<feature type="compositionally biased region" description="Low complexity" evidence="1">
    <location>
        <begin position="27"/>
        <end position="44"/>
    </location>
</feature>
<feature type="compositionally biased region" description="Acidic residues" evidence="1">
    <location>
        <begin position="60"/>
        <end position="71"/>
    </location>
</feature>
<feature type="compositionally biased region" description="Low complexity" evidence="1">
    <location>
        <begin position="196"/>
        <end position="208"/>
    </location>
</feature>
<accession>A0A8H5B4L5</accession>
<comment type="caution">
    <text evidence="2">The sequence shown here is derived from an EMBL/GenBank/DDBJ whole genome shotgun (WGS) entry which is preliminary data.</text>
</comment>
<dbReference type="OrthoDB" id="3260393at2759"/>
<evidence type="ECO:0000256" key="1">
    <source>
        <dbReference type="SAM" id="MobiDB-lite"/>
    </source>
</evidence>